<evidence type="ECO:0000256" key="1">
    <source>
        <dbReference type="SAM" id="MobiDB-lite"/>
    </source>
</evidence>
<evidence type="ECO:0000313" key="3">
    <source>
        <dbReference type="Proteomes" id="UP000298493"/>
    </source>
</evidence>
<proteinExistence type="predicted"/>
<dbReference type="Proteomes" id="UP000298493">
    <property type="component" value="Unassembled WGS sequence"/>
</dbReference>
<comment type="caution">
    <text evidence="2">The sequence shown here is derived from an EMBL/GenBank/DDBJ whole genome shotgun (WGS) entry which is preliminary data.</text>
</comment>
<keyword evidence="3" id="KW-1185">Reference proteome</keyword>
<name>A0A4Z1PRV4_9PEZI</name>
<dbReference type="AlphaFoldDB" id="A0A4Z1PRV4"/>
<reference evidence="2 3" key="1">
    <citation type="submission" date="2019-04" db="EMBL/GenBank/DDBJ databases">
        <title>High contiguity whole genome sequence and gene annotation resource for two Venturia nashicola isolates.</title>
        <authorList>
            <person name="Prokchorchik M."/>
            <person name="Won K."/>
            <person name="Lee Y."/>
            <person name="Choi E.D."/>
            <person name="Segonzac C."/>
            <person name="Sohn K.H."/>
        </authorList>
    </citation>
    <scope>NUCLEOTIDE SEQUENCE [LARGE SCALE GENOMIC DNA]</scope>
    <source>
        <strain evidence="2 3">PRI2</strain>
    </source>
</reference>
<feature type="region of interest" description="Disordered" evidence="1">
    <location>
        <begin position="1"/>
        <end position="20"/>
    </location>
</feature>
<protein>
    <submittedName>
        <fullName evidence="2">Uncharacterized protein</fullName>
    </submittedName>
</protein>
<gene>
    <name evidence="2" type="ORF">E6O75_ATG04589</name>
</gene>
<evidence type="ECO:0000313" key="2">
    <source>
        <dbReference type="EMBL" id="TID25384.1"/>
    </source>
</evidence>
<accession>A0A4Z1PRV4</accession>
<dbReference type="OrthoDB" id="10386226at2759"/>
<organism evidence="2 3">
    <name type="scientific">Venturia nashicola</name>
    <dbReference type="NCBI Taxonomy" id="86259"/>
    <lineage>
        <taxon>Eukaryota</taxon>
        <taxon>Fungi</taxon>
        <taxon>Dikarya</taxon>
        <taxon>Ascomycota</taxon>
        <taxon>Pezizomycotina</taxon>
        <taxon>Dothideomycetes</taxon>
        <taxon>Pleosporomycetidae</taxon>
        <taxon>Venturiales</taxon>
        <taxon>Venturiaceae</taxon>
        <taxon>Venturia</taxon>
    </lineage>
</organism>
<dbReference type="EMBL" id="SNSC02000004">
    <property type="protein sequence ID" value="TID25384.1"/>
    <property type="molecule type" value="Genomic_DNA"/>
</dbReference>
<sequence length="193" mass="22136">MSSPSKSSKKNLQPPRTEARSRKALFYRTLLNIPVQTMSSPNPISKLVAEPATAPALAPAPKTTLLTLPLEIRQNIFYFSYDTQDSRLAQIKAPQSLHKGVTHSRRHCKSRYSEARYEQMSLTNEIRSRAQQDFRDMAECCERIRETHESFDGETEWVEAKWAEELKVLEMKAKKELSECGAKCFDVKNWGNL</sequence>